<feature type="transmembrane region" description="Helical" evidence="2">
    <location>
        <begin position="243"/>
        <end position="266"/>
    </location>
</feature>
<feature type="transmembrane region" description="Helical" evidence="2">
    <location>
        <begin position="212"/>
        <end position="231"/>
    </location>
</feature>
<organism evidence="3 4">
    <name type="scientific">Elaeophora elaphi</name>
    <dbReference type="NCBI Taxonomy" id="1147741"/>
    <lineage>
        <taxon>Eukaryota</taxon>
        <taxon>Metazoa</taxon>
        <taxon>Ecdysozoa</taxon>
        <taxon>Nematoda</taxon>
        <taxon>Chromadorea</taxon>
        <taxon>Rhabditida</taxon>
        <taxon>Spirurina</taxon>
        <taxon>Spiruromorpha</taxon>
        <taxon>Filarioidea</taxon>
        <taxon>Onchocercidae</taxon>
        <taxon>Elaeophora</taxon>
    </lineage>
</organism>
<protein>
    <submittedName>
        <fullName evidence="4">MgtE domain-containing protein</fullName>
    </submittedName>
</protein>
<evidence type="ECO:0000313" key="4">
    <source>
        <dbReference type="WBParaSite" id="EEL_0000750901-mRNA-1"/>
    </source>
</evidence>
<keyword evidence="2" id="KW-1133">Transmembrane helix</keyword>
<reference evidence="4" key="1">
    <citation type="submission" date="2017-02" db="UniProtKB">
        <authorList>
            <consortium name="WormBaseParasite"/>
        </authorList>
    </citation>
    <scope>IDENTIFICATION</scope>
</reference>
<keyword evidence="2" id="KW-0472">Membrane</keyword>
<feature type="region of interest" description="Disordered" evidence="1">
    <location>
        <begin position="17"/>
        <end position="69"/>
    </location>
</feature>
<feature type="transmembrane region" description="Helical" evidence="2">
    <location>
        <begin position="180"/>
        <end position="200"/>
    </location>
</feature>
<keyword evidence="3" id="KW-1185">Reference proteome</keyword>
<evidence type="ECO:0000256" key="2">
    <source>
        <dbReference type="SAM" id="Phobius"/>
    </source>
</evidence>
<feature type="transmembrane region" description="Helical" evidence="2">
    <location>
        <begin position="272"/>
        <end position="293"/>
    </location>
</feature>
<dbReference type="AlphaFoldDB" id="A0A0R3RYY3"/>
<feature type="compositionally biased region" description="Polar residues" evidence="1">
    <location>
        <begin position="37"/>
        <end position="49"/>
    </location>
</feature>
<name>A0A0R3RYY3_9BILA</name>
<evidence type="ECO:0000313" key="3">
    <source>
        <dbReference type="Proteomes" id="UP000050640"/>
    </source>
</evidence>
<evidence type="ECO:0000256" key="1">
    <source>
        <dbReference type="SAM" id="MobiDB-lite"/>
    </source>
</evidence>
<keyword evidence="2" id="KW-0812">Transmembrane</keyword>
<sequence length="296" mass="32941">MLQDLGVDEKTVCSVTGDVYPESGTKRRSAASSSASILSPQITSQASHSASKRRNIWENTLDVRPPQDDSEGRRYWEYRNVYHIPVPPGIEYWEDEDRKRWEMTNIGGLNESEANRQIKAARAQELARTRQMIQPITPQATHITFTLSLICFGLQISLAMIALILSIYQIIYHSQLHSGLVFLLLALIPLTGGACGIFSTMMKSQTFTLTTAIYDVASAVGVAVAAINVYSFKIDEQKPLVGFLPLAFAIALVQLASFGIVLIIYIDMLTSGSYYSGCTVLFSSFYFIFQYTYSLL</sequence>
<dbReference type="WBParaSite" id="EEL_0000750901-mRNA-1">
    <property type="protein sequence ID" value="EEL_0000750901-mRNA-1"/>
    <property type="gene ID" value="EEL_0000750901"/>
</dbReference>
<accession>A0A0R3RYY3</accession>
<feature type="transmembrane region" description="Helical" evidence="2">
    <location>
        <begin position="145"/>
        <end position="168"/>
    </location>
</feature>
<proteinExistence type="predicted"/>
<dbReference type="Proteomes" id="UP000050640">
    <property type="component" value="Unplaced"/>
</dbReference>